<organism evidence="1">
    <name type="scientific">Pseudogymnoascus destructans</name>
    <dbReference type="NCBI Taxonomy" id="655981"/>
    <lineage>
        <taxon>Eukaryota</taxon>
        <taxon>Fungi</taxon>
        <taxon>Dikarya</taxon>
        <taxon>Ascomycota</taxon>
        <taxon>Pezizomycotina</taxon>
        <taxon>Leotiomycetes</taxon>
        <taxon>Thelebolales</taxon>
        <taxon>Thelebolaceae</taxon>
        <taxon>Pseudogymnoascus</taxon>
    </lineage>
</organism>
<sequence length="116" mass="13217">MDINDKKKTLDIVWHDVYDLDVKSGEYKAIKGKEYRGINAKTTGKAFKQEANLASDNVIRTGISGNDSTVTFEGIEATGKPQWVSFYPLHRSNYRPSLTSVSIYYKRNRPLRIIES</sequence>
<dbReference type="VEuPathDB" id="FungiDB:GMDG_07726"/>
<protein>
    <submittedName>
        <fullName evidence="1">Uncharacterized protein</fullName>
    </submittedName>
</protein>
<dbReference type="Proteomes" id="UP000077154">
    <property type="component" value="Unassembled WGS sequence"/>
</dbReference>
<proteinExistence type="predicted"/>
<dbReference type="RefSeq" id="XP_024325650.1">
    <property type="nucleotide sequence ID" value="XM_024466896.1"/>
</dbReference>
<gene>
    <name evidence="1" type="ORF">VC83_03248</name>
</gene>
<accession>A0A177AE31</accession>
<dbReference type="OrthoDB" id="3426327at2759"/>
<name>A0A177AE31_9PEZI</name>
<dbReference type="AlphaFoldDB" id="A0A177AE31"/>
<dbReference type="EMBL" id="KV441391">
    <property type="protein sequence ID" value="OAF60369.1"/>
    <property type="molecule type" value="Genomic_DNA"/>
</dbReference>
<evidence type="ECO:0000313" key="1">
    <source>
        <dbReference type="EMBL" id="OAF60369.1"/>
    </source>
</evidence>
<dbReference type="GeneID" id="36286325"/>
<reference evidence="1" key="1">
    <citation type="submission" date="2016-03" db="EMBL/GenBank/DDBJ databases">
        <title>Updated assembly of Pseudogymnoascus destructans, the fungus causing white-nose syndrome of bats.</title>
        <authorList>
            <person name="Palmer J.M."/>
            <person name="Drees K.P."/>
            <person name="Foster J.T."/>
            <person name="Lindner D.L."/>
        </authorList>
    </citation>
    <scope>NUCLEOTIDE SEQUENCE [LARGE SCALE GENOMIC DNA]</scope>
    <source>
        <strain evidence="1">20631-21</strain>
    </source>
</reference>
<dbReference type="eggNOG" id="ENOG502QSGV">
    <property type="taxonomic scope" value="Eukaryota"/>
</dbReference>